<dbReference type="Pfam" id="PF08477">
    <property type="entry name" value="Roc"/>
    <property type="match status" value="1"/>
</dbReference>
<evidence type="ECO:0000256" key="3">
    <source>
        <dbReference type="SAM" id="MobiDB-lite"/>
    </source>
</evidence>
<organism evidence="5 6">
    <name type="scientific">Stylophora pistillata</name>
    <name type="common">Smooth cauliflower coral</name>
    <dbReference type="NCBI Taxonomy" id="50429"/>
    <lineage>
        <taxon>Eukaryota</taxon>
        <taxon>Metazoa</taxon>
        <taxon>Cnidaria</taxon>
        <taxon>Anthozoa</taxon>
        <taxon>Hexacorallia</taxon>
        <taxon>Scleractinia</taxon>
        <taxon>Astrocoeniina</taxon>
        <taxon>Pocilloporidae</taxon>
        <taxon>Stylophora</taxon>
    </lineage>
</organism>
<dbReference type="PROSITE" id="PS51450">
    <property type="entry name" value="LRR"/>
    <property type="match status" value="2"/>
</dbReference>
<dbReference type="CDD" id="cd03801">
    <property type="entry name" value="GT4_PimA-like"/>
    <property type="match status" value="1"/>
</dbReference>
<evidence type="ECO:0000256" key="2">
    <source>
        <dbReference type="ARBA" id="ARBA00022737"/>
    </source>
</evidence>
<dbReference type="STRING" id="50429.A0A2B4SKS7"/>
<dbReference type="Gene3D" id="3.40.50.2000">
    <property type="entry name" value="Glycogen Phosphorylase B"/>
    <property type="match status" value="1"/>
</dbReference>
<dbReference type="SMART" id="SM00369">
    <property type="entry name" value="LRR_TYP"/>
    <property type="match status" value="3"/>
</dbReference>
<dbReference type="PROSITE" id="PS50802">
    <property type="entry name" value="OTU"/>
    <property type="match status" value="1"/>
</dbReference>
<dbReference type="GO" id="GO:0009966">
    <property type="term" value="P:regulation of signal transduction"/>
    <property type="evidence" value="ECO:0007669"/>
    <property type="project" value="UniProtKB-ARBA"/>
</dbReference>
<evidence type="ECO:0000259" key="4">
    <source>
        <dbReference type="PROSITE" id="PS50802"/>
    </source>
</evidence>
<dbReference type="EMBL" id="LSMT01000070">
    <property type="protein sequence ID" value="PFX29178.1"/>
    <property type="molecule type" value="Genomic_DNA"/>
</dbReference>
<reference evidence="6" key="1">
    <citation type="journal article" date="2017" name="bioRxiv">
        <title>Comparative analysis of the genomes of Stylophora pistillata and Acropora digitifera provides evidence for extensive differences between species of corals.</title>
        <authorList>
            <person name="Voolstra C.R."/>
            <person name="Li Y."/>
            <person name="Liew Y.J."/>
            <person name="Baumgarten S."/>
            <person name="Zoccola D."/>
            <person name="Flot J.-F."/>
            <person name="Tambutte S."/>
            <person name="Allemand D."/>
            <person name="Aranda M."/>
        </authorList>
    </citation>
    <scope>NUCLEOTIDE SEQUENCE [LARGE SCALE GENOMIC DNA]</scope>
</reference>
<gene>
    <name evidence="5" type="primary">Lrrc18</name>
    <name evidence="5" type="ORF">AWC38_SpisGene6121</name>
</gene>
<dbReference type="Gene3D" id="3.40.50.300">
    <property type="entry name" value="P-loop containing nucleotide triphosphate hydrolases"/>
    <property type="match status" value="1"/>
</dbReference>
<accession>A0A2B4SKS7</accession>
<keyword evidence="6" id="KW-1185">Reference proteome</keyword>
<dbReference type="Pfam" id="PF13855">
    <property type="entry name" value="LRR_8"/>
    <property type="match status" value="1"/>
</dbReference>
<dbReference type="InterPro" id="IPR003591">
    <property type="entry name" value="Leu-rich_rpt_typical-subtyp"/>
</dbReference>
<dbReference type="InterPro" id="IPR003323">
    <property type="entry name" value="OTU_dom"/>
</dbReference>
<dbReference type="PANTHER" id="PTHR47508:SF1">
    <property type="entry name" value="NON-SPECIFIC SERINE_THREONINE PROTEIN KINASE"/>
    <property type="match status" value="1"/>
</dbReference>
<proteinExistence type="predicted"/>
<sequence length="1567" mass="177566">MESFSKEELRTKIIITDDGRNILSLFHHSLYKLPAAVLELIELEELNLQCNLLKTIPENITKLINLTGLDVTDNQLFMFPVSLTQLKKLKWLNISYNKLTAIPDAIGEMGELEGLDLSFNQLSMLSMGMKKLKKLNVLHVDGNPFTVEGMRSVMELKDKINKVFSDFPAFQFIPRAEGLFSKLAYRKALKDGYIKVYHGRILLVGQDRAGKTSLKKSLLGLPFDPKEQSTEGIEVDPSKCEIGVDQVARNWHSITSENKPGLLMECSKDIAKIMAEEMINMPAEKLIMSEESSKEEDSEGSSGEDSKEHLEEDTDDCSREDFKKNSAHISPADFEEGSFEGYLYDRIKVENKGDCLSVDVFHNSGIERSVEYCMLDEPEVIIDVAQPLDIVRHVRQWLRYAQGKPIKSDSFTEESYVTMDIWDFAGQHMYYASHPIFLSQRALYILVHNLSKPLDAPAEPCMRQGSNVVKLENPNNETNMENLLSWLATIHSVAQATDVNDDDAQHKLPYLRPLVFIVGTHADKPVEDIAVIKKQIQERISGMEYEKHVVRPLFCIDNTESHRPNWTKLKKFIHKSKKQRGKHKKVLNGWLRVTQKVLVVIEALVAKQIYHRNLNQLEHYARKECFMEDANEFDSMISFYHGLGMIIKHRSTVVLKAQWLIDVFKQLITIPPFNKENALYAKYWRELEGTGILSMEHVDHVFSSCIGPGIIKEDILHMMERFGLIAKFSVSPTDIKYFVPAQLKSSPEELCEMKPSLNDPCPLYLLFVHGFVPHGLFLQVVSRSIRWCSKLWPMHQPTLFQNGAWFIIGKDIHDFVLTSKTGFVKVVLRQRTPSHQVIAQNSAELAIRVRKFIEGTLQDLSQEMPYLRGLKYRLCVACPYCHQGTEEQRRPCSDHVKTTCTHEDCFHLIDANEGQAAICKRKLGDKVLPLYGLEKWLLKGRSQGLSTSNLAARSHGKASEISPTRSKTALKVTLLGSEWSSSMGGLSTINRHLAIMLAKHYQLDVTLLVPQLACSEEDKRTARSHNVTIQEAEKLAGFSDPLDWLSFPPRDLVIDFVLGHGAKLGKQAQVIRKSHSCKWIQIVHTAPEELGMHKNYPKAISRAEEKNTTEVNLCKLADAIVAVGPKLKDIFSAQLRSCKGHKEILQLTPGTFHEFSDLEQAQKESSKFKVLTFGRGDPEDFSLKGYDISARAIVELRDSSYCLIFVGAPDGKQDEVAGNLLKSGIQKRQLTVRKFVQGKERLKELFCEVDLCIMPSRTEGFGLTALEALSAGLPILVSGNSGFGEALRTVHSGKSFVVESEDPKEWAKAIAAVRQKERSDRLQEIQQLRTSYGEKFSWEKQCDILVDKMWDMFFASKRDDTRFKIKEGDVSETTSEQVTCDSLLSLNSLERIFQNLQQMQLDANKFSDRKDLTLELRKISSRTGFKISENPGSGNCMFYALSDQLAILKGIKIQHGELRQTLVQFLKGNPKLPDGTDLFHFVHGYQTWAEYLTHMEQDGAWGDHVILCAAANCYEMCIRVVSSLPHNNDVIITPHCPVDESKPLVLGHIHEVHYVSLQPIQLVSKSM</sequence>
<dbReference type="SMART" id="SM00364">
    <property type="entry name" value="LRR_BAC"/>
    <property type="match status" value="2"/>
</dbReference>
<dbReference type="InterPro" id="IPR032675">
    <property type="entry name" value="LRR_dom_sf"/>
</dbReference>
<dbReference type="SUPFAM" id="SSF53756">
    <property type="entry name" value="UDP-Glycosyltransferase/glycogen phosphorylase"/>
    <property type="match status" value="1"/>
</dbReference>
<dbReference type="Gene3D" id="3.90.70.80">
    <property type="match status" value="1"/>
</dbReference>
<evidence type="ECO:0000256" key="1">
    <source>
        <dbReference type="ARBA" id="ARBA00022614"/>
    </source>
</evidence>
<evidence type="ECO:0000313" key="6">
    <source>
        <dbReference type="Proteomes" id="UP000225706"/>
    </source>
</evidence>
<feature type="region of interest" description="Disordered" evidence="3">
    <location>
        <begin position="289"/>
        <end position="321"/>
    </location>
</feature>
<dbReference type="SUPFAM" id="SSF54001">
    <property type="entry name" value="Cysteine proteinases"/>
    <property type="match status" value="1"/>
</dbReference>
<evidence type="ECO:0000313" key="5">
    <source>
        <dbReference type="EMBL" id="PFX29178.1"/>
    </source>
</evidence>
<dbReference type="Pfam" id="PF02338">
    <property type="entry name" value="OTU"/>
    <property type="match status" value="1"/>
</dbReference>
<comment type="caution">
    <text evidence="5">The sequence shown here is derived from an EMBL/GenBank/DDBJ whole genome shotgun (WGS) entry which is preliminary data.</text>
</comment>
<protein>
    <submittedName>
        <fullName evidence="5">Leucine-rich repeat-containing protein 18</fullName>
    </submittedName>
</protein>
<dbReference type="InterPro" id="IPR038765">
    <property type="entry name" value="Papain-like_cys_pep_sf"/>
</dbReference>
<dbReference type="SUPFAM" id="SSF52058">
    <property type="entry name" value="L domain-like"/>
    <property type="match status" value="1"/>
</dbReference>
<feature type="compositionally biased region" description="Basic and acidic residues" evidence="3">
    <location>
        <begin position="304"/>
        <end position="321"/>
    </location>
</feature>
<dbReference type="CDD" id="cd22758">
    <property type="entry name" value="OTU_232R-like"/>
    <property type="match status" value="1"/>
</dbReference>
<feature type="domain" description="OTU" evidence="4">
    <location>
        <begin position="1425"/>
        <end position="1560"/>
    </location>
</feature>
<dbReference type="PANTHER" id="PTHR47508">
    <property type="entry name" value="SAM DOMAIN-CONTAINING PROTEIN-RELATED"/>
    <property type="match status" value="1"/>
</dbReference>
<dbReference type="Gene3D" id="3.80.10.10">
    <property type="entry name" value="Ribonuclease Inhibitor"/>
    <property type="match status" value="1"/>
</dbReference>
<name>A0A2B4SKS7_STYPI</name>
<dbReference type="OrthoDB" id="5979738at2759"/>
<dbReference type="Proteomes" id="UP000225706">
    <property type="component" value="Unassembled WGS sequence"/>
</dbReference>
<dbReference type="SUPFAM" id="SSF52540">
    <property type="entry name" value="P-loop containing nucleoside triphosphate hydrolases"/>
    <property type="match status" value="1"/>
</dbReference>
<keyword evidence="2" id="KW-0677">Repeat</keyword>
<dbReference type="InterPro" id="IPR027417">
    <property type="entry name" value="P-loop_NTPase"/>
</dbReference>
<keyword evidence="1" id="KW-0433">Leucine-rich repeat</keyword>
<dbReference type="Pfam" id="PF20706">
    <property type="entry name" value="GT4-conflict"/>
    <property type="match status" value="1"/>
</dbReference>
<dbReference type="InterPro" id="IPR001611">
    <property type="entry name" value="Leu-rich_rpt"/>
</dbReference>
<dbReference type="Gene3D" id="3.30.70.1390">
    <property type="entry name" value="ROC domain from the Parkinson's disease-associated leucine-rich repeat kinase 2"/>
    <property type="match status" value="1"/>
</dbReference>